<protein>
    <submittedName>
        <fullName evidence="2">Uncharacterized protein</fullName>
    </submittedName>
</protein>
<sequence>MSICPECCGDGKETCNNPDHGFIGTLAFHDIGRIGCPCCGHDEFHKVKNGDSCYICSGTGIATDEQFSAYCKEYNLDEEEHRSDVESVNETMKKRGLIAK</sequence>
<evidence type="ECO:0000313" key="3">
    <source>
        <dbReference type="Proteomes" id="UP000094600"/>
    </source>
</evidence>
<reference evidence="1 3" key="1">
    <citation type="submission" date="2016-06" db="EMBL/GenBank/DDBJ databases">
        <title>Bacterial characters and pathogenicity of Xenorhabdus hominickii from an entomopathogenic nematode, Steinernema monticolum.</title>
        <authorList>
            <person name="Park Y."/>
            <person name="Kim Y."/>
        </authorList>
    </citation>
    <scope>NUCLEOTIDE SEQUENCE [LARGE SCALE GENOMIC DNA]</scope>
    <source>
        <strain evidence="1 3">ANU1</strain>
    </source>
</reference>
<evidence type="ECO:0000313" key="1">
    <source>
        <dbReference type="EMBL" id="AOM39636.1"/>
    </source>
</evidence>
<name>A0A2G0Q5T1_XENHO</name>
<evidence type="ECO:0000313" key="2">
    <source>
        <dbReference type="EMBL" id="PHM54580.1"/>
    </source>
</evidence>
<dbReference type="AlphaFoldDB" id="A0A2G0Q5T1"/>
<dbReference type="EMBL" id="NJAI01000004">
    <property type="protein sequence ID" value="PHM54580.1"/>
    <property type="molecule type" value="Genomic_DNA"/>
</dbReference>
<dbReference type="EMBL" id="CP016176">
    <property type="protein sequence ID" value="AOM39636.1"/>
    <property type="molecule type" value="Genomic_DNA"/>
</dbReference>
<reference evidence="2 4" key="2">
    <citation type="journal article" date="2017" name="Nat. Microbiol.">
        <title>Natural product diversity associated with the nematode symbionts Photorhabdus and Xenorhabdus.</title>
        <authorList>
            <person name="Tobias N.J."/>
            <person name="Wolff H."/>
            <person name="Djahanschiri B."/>
            <person name="Grundmann F."/>
            <person name="Kronenwerth M."/>
            <person name="Shi Y.M."/>
            <person name="Simonyi S."/>
            <person name="Grun P."/>
            <person name="Shapiro-Ilan D."/>
            <person name="Pidot S.J."/>
            <person name="Stinear T.P."/>
            <person name="Ebersberger I."/>
            <person name="Bode H.B."/>
        </authorList>
    </citation>
    <scope>NUCLEOTIDE SEQUENCE [LARGE SCALE GENOMIC DNA]</scope>
    <source>
        <strain evidence="2 4">DSM 17903</strain>
    </source>
</reference>
<evidence type="ECO:0000313" key="4">
    <source>
        <dbReference type="Proteomes" id="UP000225433"/>
    </source>
</evidence>
<gene>
    <name evidence="1" type="ORF">A9255_02925</name>
    <name evidence="2" type="ORF">Xhom_02523</name>
</gene>
<dbReference type="KEGG" id="xho:A9255_02925"/>
<keyword evidence="3" id="KW-1185">Reference proteome</keyword>
<dbReference type="Proteomes" id="UP000094600">
    <property type="component" value="Chromosome"/>
</dbReference>
<proteinExistence type="predicted"/>
<organism evidence="2 4">
    <name type="scientific">Xenorhabdus hominickii</name>
    <dbReference type="NCBI Taxonomy" id="351679"/>
    <lineage>
        <taxon>Bacteria</taxon>
        <taxon>Pseudomonadati</taxon>
        <taxon>Pseudomonadota</taxon>
        <taxon>Gammaproteobacteria</taxon>
        <taxon>Enterobacterales</taxon>
        <taxon>Morganellaceae</taxon>
        <taxon>Xenorhabdus</taxon>
    </lineage>
</organism>
<dbReference type="OrthoDB" id="9900631at2"/>
<accession>A0A2G0Q5T1</accession>
<dbReference type="Proteomes" id="UP000225433">
    <property type="component" value="Unassembled WGS sequence"/>
</dbReference>
<dbReference type="STRING" id="351679.A9255_02925"/>
<dbReference type="RefSeq" id="WP_069315388.1">
    <property type="nucleotide sequence ID" value="NZ_CAWNQJ010000068.1"/>
</dbReference>